<proteinExistence type="predicted"/>
<reference evidence="1" key="1">
    <citation type="submission" date="2024-03" db="EMBL/GenBank/DDBJ databases">
        <title>This phage originates from the Bacteriophage catalogue of the Bacteriophage Competence Centre, Department of Microbiology und Biotechnology, Max Rubner-Institut, Kiel, Germany.</title>
        <authorList>
            <person name="Sprotte S."/>
            <person name="Brinks E."/>
        </authorList>
    </citation>
    <scope>NUCLEOTIDE SEQUENCE</scope>
</reference>
<evidence type="ECO:0000313" key="1">
    <source>
        <dbReference type="EMBL" id="XCD29883.1"/>
    </source>
</evidence>
<dbReference type="EMBL" id="PP554580">
    <property type="protein sequence ID" value="XCD29883.1"/>
    <property type="molecule type" value="Genomic_DNA"/>
</dbReference>
<name>A0AAU8BUX5_9VIRU</name>
<organism evidence="1">
    <name type="scientific">Salmonella phage PMBT35</name>
    <dbReference type="NCBI Taxonomy" id="3137287"/>
    <lineage>
        <taxon>Viruses</taxon>
    </lineage>
</organism>
<accession>A0AAU8BUX5</accession>
<protein>
    <submittedName>
        <fullName evidence="1">Uncharacterized protein</fullName>
    </submittedName>
</protein>
<sequence length="36" mass="3915">MLNNGAFQKQASGNYPALCGKRCAIWLYSCGARHAL</sequence>